<evidence type="ECO:0000256" key="3">
    <source>
        <dbReference type="ARBA" id="ARBA00022490"/>
    </source>
</evidence>
<comment type="similarity">
    <text evidence="2">Belongs to the aminoglycoside phosphotransferase family.</text>
</comment>
<dbReference type="FunFam" id="3.30.200.20:FF:000549">
    <property type="entry name" value="hydroxylysine kinase"/>
    <property type="match status" value="1"/>
</dbReference>
<evidence type="ECO:0000256" key="9">
    <source>
        <dbReference type="ARBA" id="ARBA00040505"/>
    </source>
</evidence>
<keyword evidence="5" id="KW-0418">Kinase</keyword>
<dbReference type="Pfam" id="PF01636">
    <property type="entry name" value="APH"/>
    <property type="match status" value="1"/>
</dbReference>
<dbReference type="FunFam" id="3.90.1200.10:FF:000007">
    <property type="entry name" value="hydroxylysine kinase isoform X1"/>
    <property type="match status" value="1"/>
</dbReference>
<comment type="caution">
    <text evidence="11">The sequence shown here is derived from an EMBL/GenBank/DDBJ whole genome shotgun (WGS) entry which is preliminary data.</text>
</comment>
<dbReference type="EMBL" id="CAJHNJ030000050">
    <property type="protein sequence ID" value="CAG9132521.1"/>
    <property type="molecule type" value="Genomic_DNA"/>
</dbReference>
<comment type="function">
    <text evidence="7">Catalyzes the GTP-dependent phosphorylation of 5-hydroxy-L-lysine.</text>
</comment>
<dbReference type="AlphaFoldDB" id="A0A8S4FYL5"/>
<keyword evidence="12" id="KW-1185">Reference proteome</keyword>
<accession>A0A8S4FYL5</accession>
<evidence type="ECO:0000259" key="10">
    <source>
        <dbReference type="Pfam" id="PF01636"/>
    </source>
</evidence>
<keyword evidence="4" id="KW-0808">Transferase</keyword>
<dbReference type="InterPro" id="IPR050249">
    <property type="entry name" value="Pseudomonas-type_ThrB"/>
</dbReference>
<sequence length="532" mass="60063">MADTKTESLVLEPGTVIKPIITHEEVKLLVERLYGISVLELEELNGYDDKNYKIIEDPNVKNPLITNHSTEGYVLKIMNSMDSQNLSVVEAQNEIMNFITARSITCPRPIRNIFGHLYSIERLGDRSHAVRLLEYVPGTLLKDVQASDALLYQLGEFVANLDNKLQNFNHSGLVTREHIWMLSKVPELDKFKYVIKDAEKLDLVEEVIEEYKYAVVPNYDELEKGVIHGDINEMNILVEKNPAGKTEYRIAGVLDFGDIQYSYLVFELAISMTYMMLVTGEVRSGGVVLAGYSINRRLPAQDLRLLKTLISARLVQSLVLGAYSIEQDPNNKYVTSTERANGWDLLKKLRKTKYSADEQDPTDWQTIANDTPGLSSAVELDLLELAISMTYMMLVTGEVRSGGVVLAGYSINRRLPAQDLRLLKLAISMTYMMLVTGEVRSGGVVLAGYSINRRLPAQDFRLLKTLISARLVQSLVLGAYSIEQDPNNKYVTSTERANGWDLLKKLRKTKYSADEQDPTDWQTIANEYLTRS</sequence>
<dbReference type="GO" id="GO:0005737">
    <property type="term" value="C:cytoplasm"/>
    <property type="evidence" value="ECO:0007669"/>
    <property type="project" value="UniProtKB-SubCell"/>
</dbReference>
<reference evidence="11" key="1">
    <citation type="submission" date="2020-11" db="EMBL/GenBank/DDBJ databases">
        <authorList>
            <person name="Whiteford S."/>
        </authorList>
    </citation>
    <scope>NUCLEOTIDE SEQUENCE</scope>
</reference>
<keyword evidence="3" id="KW-0963">Cytoplasm</keyword>
<protein>
    <recommendedName>
        <fullName evidence="9">Hydroxylysine kinase</fullName>
        <ecNumber evidence="8">2.7.1.81</ecNumber>
    </recommendedName>
</protein>
<dbReference type="GO" id="GO:0047992">
    <property type="term" value="F:hydroxylysine kinase activity"/>
    <property type="evidence" value="ECO:0007669"/>
    <property type="project" value="UniProtKB-EC"/>
</dbReference>
<dbReference type="Gene3D" id="3.90.1200.10">
    <property type="match status" value="1"/>
</dbReference>
<feature type="domain" description="Aminoglycoside phosphotransferase" evidence="10">
    <location>
        <begin position="71"/>
        <end position="279"/>
    </location>
</feature>
<proteinExistence type="inferred from homology"/>
<evidence type="ECO:0000256" key="4">
    <source>
        <dbReference type="ARBA" id="ARBA00022679"/>
    </source>
</evidence>
<evidence type="ECO:0000256" key="2">
    <source>
        <dbReference type="ARBA" id="ARBA00006219"/>
    </source>
</evidence>
<gene>
    <name evidence="11" type="ORF">PLXY2_LOCUS10768</name>
</gene>
<evidence type="ECO:0000256" key="7">
    <source>
        <dbReference type="ARBA" id="ARBA00037368"/>
    </source>
</evidence>
<comment type="catalytic activity">
    <reaction evidence="6">
        <text>(5R)-5-hydroxy-L-lysine + GTP = (5R)-5-phosphooxy-L-lysine + GDP + H(+)</text>
        <dbReference type="Rhea" id="RHEA:19049"/>
        <dbReference type="ChEBI" id="CHEBI:15378"/>
        <dbReference type="ChEBI" id="CHEBI:37565"/>
        <dbReference type="ChEBI" id="CHEBI:57882"/>
        <dbReference type="ChEBI" id="CHEBI:58189"/>
        <dbReference type="ChEBI" id="CHEBI:58357"/>
        <dbReference type="EC" id="2.7.1.81"/>
    </reaction>
</comment>
<organism evidence="11 12">
    <name type="scientific">Plutella xylostella</name>
    <name type="common">Diamondback moth</name>
    <name type="synonym">Plutella maculipennis</name>
    <dbReference type="NCBI Taxonomy" id="51655"/>
    <lineage>
        <taxon>Eukaryota</taxon>
        <taxon>Metazoa</taxon>
        <taxon>Ecdysozoa</taxon>
        <taxon>Arthropoda</taxon>
        <taxon>Hexapoda</taxon>
        <taxon>Insecta</taxon>
        <taxon>Pterygota</taxon>
        <taxon>Neoptera</taxon>
        <taxon>Endopterygota</taxon>
        <taxon>Lepidoptera</taxon>
        <taxon>Glossata</taxon>
        <taxon>Ditrysia</taxon>
        <taxon>Yponomeutoidea</taxon>
        <taxon>Plutellidae</taxon>
        <taxon>Plutella</taxon>
    </lineage>
</organism>
<dbReference type="PANTHER" id="PTHR21064">
    <property type="entry name" value="AMINOGLYCOSIDE PHOSPHOTRANSFERASE DOMAIN-CONTAINING PROTEIN-RELATED"/>
    <property type="match status" value="1"/>
</dbReference>
<evidence type="ECO:0000313" key="11">
    <source>
        <dbReference type="EMBL" id="CAG9132521.1"/>
    </source>
</evidence>
<dbReference type="EC" id="2.7.1.81" evidence="8"/>
<evidence type="ECO:0000313" key="12">
    <source>
        <dbReference type="Proteomes" id="UP000653454"/>
    </source>
</evidence>
<name>A0A8S4FYL5_PLUXY</name>
<evidence type="ECO:0000256" key="1">
    <source>
        <dbReference type="ARBA" id="ARBA00004496"/>
    </source>
</evidence>
<evidence type="ECO:0000256" key="8">
    <source>
        <dbReference type="ARBA" id="ARBA00038873"/>
    </source>
</evidence>
<dbReference type="PANTHER" id="PTHR21064:SF1">
    <property type="entry name" value="HYDROXYLYSINE KINASE"/>
    <property type="match status" value="1"/>
</dbReference>
<evidence type="ECO:0000256" key="6">
    <source>
        <dbReference type="ARBA" id="ARBA00036820"/>
    </source>
</evidence>
<dbReference type="Proteomes" id="UP000653454">
    <property type="component" value="Unassembled WGS sequence"/>
</dbReference>
<dbReference type="InterPro" id="IPR011009">
    <property type="entry name" value="Kinase-like_dom_sf"/>
</dbReference>
<dbReference type="InterPro" id="IPR002575">
    <property type="entry name" value="Aminoglycoside_PTrfase"/>
</dbReference>
<evidence type="ECO:0000256" key="5">
    <source>
        <dbReference type="ARBA" id="ARBA00022777"/>
    </source>
</evidence>
<dbReference type="Gene3D" id="3.30.200.20">
    <property type="entry name" value="Phosphorylase Kinase, domain 1"/>
    <property type="match status" value="1"/>
</dbReference>
<comment type="subcellular location">
    <subcellularLocation>
        <location evidence="1">Cytoplasm</location>
    </subcellularLocation>
</comment>
<dbReference type="SUPFAM" id="SSF56112">
    <property type="entry name" value="Protein kinase-like (PK-like)"/>
    <property type="match status" value="1"/>
</dbReference>